<feature type="chain" id="PRO_5046727929" evidence="1">
    <location>
        <begin position="28"/>
        <end position="122"/>
    </location>
</feature>
<proteinExistence type="predicted"/>
<gene>
    <name evidence="2" type="ORF">GCM10022212_30820</name>
</gene>
<organism evidence="2 3">
    <name type="scientific">Actimicrobium antarcticum</name>
    <dbReference type="NCBI Taxonomy" id="1051899"/>
    <lineage>
        <taxon>Bacteria</taxon>
        <taxon>Pseudomonadati</taxon>
        <taxon>Pseudomonadota</taxon>
        <taxon>Betaproteobacteria</taxon>
        <taxon>Burkholderiales</taxon>
        <taxon>Oxalobacteraceae</taxon>
        <taxon>Actimicrobium</taxon>
    </lineage>
</organism>
<evidence type="ECO:0000313" key="3">
    <source>
        <dbReference type="Proteomes" id="UP001501353"/>
    </source>
</evidence>
<feature type="signal peptide" evidence="1">
    <location>
        <begin position="1"/>
        <end position="27"/>
    </location>
</feature>
<sequence length="122" mass="13124">MKTSPLRRLLVAFVAIVALLFAQLALASYACPGKTTAVAMQSMSDCAGMDMVQPSLCHAHLHDGHQSLDKPDVPYVALFLPTQLVLTLVPRDLHAQPGVLPATDLVRTTAPPKPILHCCFLI</sequence>
<accession>A0ABP7TRX6</accession>
<keyword evidence="3" id="KW-1185">Reference proteome</keyword>
<name>A0ABP7TRX6_9BURK</name>
<dbReference type="Proteomes" id="UP001501353">
    <property type="component" value="Unassembled WGS sequence"/>
</dbReference>
<reference evidence="3" key="1">
    <citation type="journal article" date="2019" name="Int. J. Syst. Evol. Microbiol.">
        <title>The Global Catalogue of Microorganisms (GCM) 10K type strain sequencing project: providing services to taxonomists for standard genome sequencing and annotation.</title>
        <authorList>
            <consortium name="The Broad Institute Genomics Platform"/>
            <consortium name="The Broad Institute Genome Sequencing Center for Infectious Disease"/>
            <person name="Wu L."/>
            <person name="Ma J."/>
        </authorList>
    </citation>
    <scope>NUCLEOTIDE SEQUENCE [LARGE SCALE GENOMIC DNA]</scope>
    <source>
        <strain evidence="3">JCM 16673</strain>
    </source>
</reference>
<evidence type="ECO:0000313" key="2">
    <source>
        <dbReference type="EMBL" id="GAA4030365.1"/>
    </source>
</evidence>
<dbReference type="PROSITE" id="PS51257">
    <property type="entry name" value="PROKAR_LIPOPROTEIN"/>
    <property type="match status" value="1"/>
</dbReference>
<dbReference type="EMBL" id="BAAAZE010000013">
    <property type="protein sequence ID" value="GAA4030365.1"/>
    <property type="molecule type" value="Genomic_DNA"/>
</dbReference>
<comment type="caution">
    <text evidence="2">The sequence shown here is derived from an EMBL/GenBank/DDBJ whole genome shotgun (WGS) entry which is preliminary data.</text>
</comment>
<keyword evidence="1" id="KW-0732">Signal</keyword>
<dbReference type="RefSeq" id="WP_344764584.1">
    <property type="nucleotide sequence ID" value="NZ_BAAAZE010000013.1"/>
</dbReference>
<protein>
    <submittedName>
        <fullName evidence="2">Uncharacterized protein</fullName>
    </submittedName>
</protein>
<evidence type="ECO:0000256" key="1">
    <source>
        <dbReference type="SAM" id="SignalP"/>
    </source>
</evidence>